<dbReference type="Proteomes" id="UP000326396">
    <property type="component" value="Unassembled WGS sequence"/>
</dbReference>
<dbReference type="AlphaFoldDB" id="A0A5N6LHW2"/>
<comment type="caution">
    <text evidence="2">The sequence shown here is derived from an EMBL/GenBank/DDBJ whole genome shotgun (WGS) entry which is preliminary data.</text>
</comment>
<evidence type="ECO:0000313" key="3">
    <source>
        <dbReference type="Proteomes" id="UP000326396"/>
    </source>
</evidence>
<gene>
    <name evidence="2" type="ORF">E3N88_42703</name>
</gene>
<evidence type="ECO:0000313" key="2">
    <source>
        <dbReference type="EMBL" id="KAD1514663.1"/>
    </source>
</evidence>
<dbReference type="SUPFAM" id="SSF56672">
    <property type="entry name" value="DNA/RNA polymerases"/>
    <property type="match status" value="1"/>
</dbReference>
<dbReference type="PANTHER" id="PTHR19446">
    <property type="entry name" value="REVERSE TRANSCRIPTASES"/>
    <property type="match status" value="1"/>
</dbReference>
<dbReference type="OrthoDB" id="1729993at2759"/>
<dbReference type="EMBL" id="SZYD01000711">
    <property type="protein sequence ID" value="KAD1514663.1"/>
    <property type="molecule type" value="Genomic_DNA"/>
</dbReference>
<keyword evidence="3" id="KW-1185">Reference proteome</keyword>
<evidence type="ECO:0000256" key="1">
    <source>
        <dbReference type="SAM" id="Coils"/>
    </source>
</evidence>
<dbReference type="InterPro" id="IPR043502">
    <property type="entry name" value="DNA/RNA_pol_sf"/>
</dbReference>
<feature type="coiled-coil region" evidence="1">
    <location>
        <begin position="111"/>
        <end position="142"/>
    </location>
</feature>
<reference evidence="2 3" key="1">
    <citation type="submission" date="2019-05" db="EMBL/GenBank/DDBJ databases">
        <title>Mikania micrantha, genome provides insights into the molecular mechanism of rapid growth.</title>
        <authorList>
            <person name="Liu B."/>
        </authorList>
    </citation>
    <scope>NUCLEOTIDE SEQUENCE [LARGE SCALE GENOMIC DNA]</scope>
    <source>
        <strain evidence="2">NLD-2019</strain>
        <tissue evidence="2">Leaf</tissue>
    </source>
</reference>
<sequence>MRRGERSRWLDCKVVPGEVVGSQHRLLVADMAMRKKLVTERKHTPRIRWGCLKGEKIAEFRDKVLEGKDIGMYGDTNSMWEAMSERVTRVAHETLGMTTGRINGHREAWWWNDEEAERARLKNRYKEAKREAKKTVAEAKDKAYREMYKRLETKEGEHAMFKIAKARERKRQDIGVVRFIKGEDGRVLVKEQDIKERWQAYFNELFNNRGNMEGSEDPTNRETKRNNCYCRRITKEEVQRALTKMGKAKAVGPDNIPIEVWICLQDEGVSWLTTLFNNIIRTGKMPDQWRSSVSVPLYKNKGDAQCCANYRGIKLLSHTMKLWERVLETRLRRETQVTENQFGFMPGRSTTEAIHILRRLMERYREKKRDLHMVFIDL</sequence>
<protein>
    <submittedName>
        <fullName evidence="2">Uncharacterized protein</fullName>
    </submittedName>
</protein>
<keyword evidence="1" id="KW-0175">Coiled coil</keyword>
<proteinExistence type="predicted"/>
<organism evidence="2 3">
    <name type="scientific">Mikania micrantha</name>
    <name type="common">bitter vine</name>
    <dbReference type="NCBI Taxonomy" id="192012"/>
    <lineage>
        <taxon>Eukaryota</taxon>
        <taxon>Viridiplantae</taxon>
        <taxon>Streptophyta</taxon>
        <taxon>Embryophyta</taxon>
        <taxon>Tracheophyta</taxon>
        <taxon>Spermatophyta</taxon>
        <taxon>Magnoliopsida</taxon>
        <taxon>eudicotyledons</taxon>
        <taxon>Gunneridae</taxon>
        <taxon>Pentapetalae</taxon>
        <taxon>asterids</taxon>
        <taxon>campanulids</taxon>
        <taxon>Asterales</taxon>
        <taxon>Asteraceae</taxon>
        <taxon>Asteroideae</taxon>
        <taxon>Heliantheae alliance</taxon>
        <taxon>Eupatorieae</taxon>
        <taxon>Mikania</taxon>
    </lineage>
</organism>
<accession>A0A5N6LHW2</accession>
<name>A0A5N6LHW2_9ASTR</name>